<feature type="binding site" evidence="10">
    <location>
        <position position="184"/>
    </location>
    <ligand>
        <name>NAD(+)</name>
        <dbReference type="ChEBI" id="CHEBI:57540"/>
    </ligand>
</feature>
<feature type="active site" description="Proton acceptor" evidence="9">
    <location>
        <position position="320"/>
    </location>
</feature>
<keyword evidence="4 12" id="KW-0479">Metal-binding</keyword>
<feature type="binding site" evidence="11">
    <location>
        <position position="408"/>
    </location>
    <ligand>
        <name>substrate</name>
    </ligand>
</feature>
<keyword evidence="8" id="KW-0028">Amino-acid biosynthesis</keyword>
<dbReference type="FunFam" id="3.40.50.1980:FF:000001">
    <property type="entry name" value="Histidinol dehydrogenase"/>
    <property type="match status" value="1"/>
</dbReference>
<dbReference type="SUPFAM" id="SSF53720">
    <property type="entry name" value="ALDH-like"/>
    <property type="match status" value="1"/>
</dbReference>
<dbReference type="EMBL" id="UIGI01000001">
    <property type="protein sequence ID" value="SUW64263.1"/>
    <property type="molecule type" value="Genomic_DNA"/>
</dbReference>
<comment type="function">
    <text evidence="1 8">Catalyzes the sequential NAD-dependent oxidations of L-histidinol to L-histidinaldehyde and then to L-histidine.</text>
</comment>
<dbReference type="FunFam" id="3.40.50.1980:FF:000026">
    <property type="entry name" value="Histidinol dehydrogenase"/>
    <property type="match status" value="1"/>
</dbReference>
<sequence length="435" mass="46950">MATISEADVEFIKRPQGQDVQADRTLTETVQNIIDQVRERGDAALRDYSAKFDKTTPDKFEVSEHEIASALADLDPQTRKDSEFAIAQVKRFAQAQLATMQPLDIETLPGVHLGHRIIPIQTVGCYVPGGRYPILSAPVMSIVPAVVAGCDQIIACLPPGAHPAMIAICHLAGAHRIFKVGGAQAIAAMAWGTESIPVVDKVVGPGNAFVNEAKRQVFGKVGIDALAGPSEIYVIADDSADPRILAADLLAQAEHDVHTRVGMATTSPQIARATLAEIERQLSNLPTAVTAGEAWKRQGEIVICRDEEQLIAWADHMATEHLQVHTRDPHATASKIRNYGSLFIGQNASVVFSDKCCGTNHTLPTMAAARYTGGLWVGAYVKICTHQWIDDHGIAAVAQPAVRQSRTEGMQAHRRAAEIRLLPESIDAITNGERD</sequence>
<keyword evidence="8" id="KW-0368">Histidine biosynthesis</keyword>
<dbReference type="RefSeq" id="WP_115629105.1">
    <property type="nucleotide sequence ID" value="NZ_UIGI01000001.1"/>
</dbReference>
<dbReference type="Gene3D" id="1.20.5.1300">
    <property type="match status" value="1"/>
</dbReference>
<protein>
    <recommendedName>
        <fullName evidence="3 8">Histidinol dehydrogenase</fullName>
        <shortName evidence="8">HDH</shortName>
        <ecNumber evidence="3 8">1.1.1.23</ecNumber>
    </recommendedName>
</protein>
<feature type="binding site" evidence="11">
    <location>
        <position position="321"/>
    </location>
    <ligand>
        <name>substrate</name>
    </ligand>
</feature>
<dbReference type="PANTHER" id="PTHR21256:SF14">
    <property type="entry name" value="HISTIDINOL DEHYDROGENASE"/>
    <property type="match status" value="1"/>
</dbReference>
<feature type="binding site" evidence="12">
    <location>
        <position position="252"/>
    </location>
    <ligand>
        <name>Zn(2+)</name>
        <dbReference type="ChEBI" id="CHEBI:29105"/>
    </ligand>
</feature>
<dbReference type="PANTHER" id="PTHR21256">
    <property type="entry name" value="HISTIDINOL DEHYDROGENASE HDH"/>
    <property type="match status" value="1"/>
</dbReference>
<dbReference type="GO" id="GO:0000105">
    <property type="term" value="P:L-histidine biosynthetic process"/>
    <property type="evidence" value="ECO:0007669"/>
    <property type="project" value="UniProtKB-UniRule"/>
</dbReference>
<keyword evidence="5 12" id="KW-0862">Zinc</keyword>
<evidence type="ECO:0000256" key="2">
    <source>
        <dbReference type="ARBA" id="ARBA00010178"/>
    </source>
</evidence>
<feature type="binding site" evidence="12">
    <location>
        <position position="354"/>
    </location>
    <ligand>
        <name>Zn(2+)</name>
        <dbReference type="ChEBI" id="CHEBI:29105"/>
    </ligand>
</feature>
<dbReference type="GO" id="GO:0051287">
    <property type="term" value="F:NAD binding"/>
    <property type="evidence" value="ECO:0007669"/>
    <property type="project" value="InterPro"/>
</dbReference>
<dbReference type="InterPro" id="IPR016161">
    <property type="entry name" value="Ald_DH/histidinol_DH"/>
</dbReference>
<dbReference type="NCBIfam" id="TIGR00069">
    <property type="entry name" value="hisD"/>
    <property type="match status" value="1"/>
</dbReference>
<organism evidence="14 15">
    <name type="scientific">Buttiauxella agrestis</name>
    <dbReference type="NCBI Taxonomy" id="82977"/>
    <lineage>
        <taxon>Bacteria</taxon>
        <taxon>Pseudomonadati</taxon>
        <taxon>Pseudomonadota</taxon>
        <taxon>Gammaproteobacteria</taxon>
        <taxon>Enterobacterales</taxon>
        <taxon>Enterobacteriaceae</taxon>
        <taxon>Buttiauxella</taxon>
    </lineage>
</organism>
<evidence type="ECO:0000256" key="1">
    <source>
        <dbReference type="ARBA" id="ARBA00003850"/>
    </source>
</evidence>
<dbReference type="PIRSF" id="PIRSF000099">
    <property type="entry name" value="Histidinol_dh"/>
    <property type="match status" value="1"/>
</dbReference>
<feature type="binding site" evidence="11">
    <location>
        <position position="252"/>
    </location>
    <ligand>
        <name>substrate</name>
    </ligand>
</feature>
<dbReference type="PRINTS" id="PR00083">
    <property type="entry name" value="HOLDHDRGNASE"/>
</dbReference>
<evidence type="ECO:0000256" key="5">
    <source>
        <dbReference type="ARBA" id="ARBA00022833"/>
    </source>
</evidence>
<dbReference type="Pfam" id="PF00815">
    <property type="entry name" value="Histidinol_dh"/>
    <property type="match status" value="1"/>
</dbReference>
<dbReference type="GO" id="GO:0004399">
    <property type="term" value="F:histidinol dehydrogenase activity"/>
    <property type="evidence" value="ECO:0007669"/>
    <property type="project" value="UniProtKB-UniRule"/>
</dbReference>
<dbReference type="AlphaFoldDB" id="A0A381CB57"/>
<feature type="binding site" evidence="11">
    <location>
        <position position="255"/>
    </location>
    <ligand>
        <name>substrate</name>
    </ligand>
</feature>
<evidence type="ECO:0000256" key="8">
    <source>
        <dbReference type="PIRNR" id="PIRNR000099"/>
    </source>
</evidence>
<evidence type="ECO:0000313" key="14">
    <source>
        <dbReference type="EMBL" id="SUW64263.1"/>
    </source>
</evidence>
<dbReference type="GO" id="GO:0046872">
    <property type="term" value="F:metal ion binding"/>
    <property type="evidence" value="ECO:0007669"/>
    <property type="project" value="UniProtKB-KW"/>
</dbReference>
<dbReference type="CDD" id="cd06572">
    <property type="entry name" value="Histidinol_dh"/>
    <property type="match status" value="1"/>
</dbReference>
<proteinExistence type="inferred from homology"/>
<comment type="cofactor">
    <cofactor evidence="12">
        <name>Zn(2+)</name>
        <dbReference type="ChEBI" id="CHEBI:29105"/>
    </cofactor>
    <text evidence="12">Binds 1 zinc ion per subunit.</text>
</comment>
<evidence type="ECO:0000256" key="10">
    <source>
        <dbReference type="PIRSR" id="PIRSR000099-2"/>
    </source>
</evidence>
<feature type="binding site" evidence="11">
    <location>
        <position position="230"/>
    </location>
    <ligand>
        <name>substrate</name>
    </ligand>
</feature>
<evidence type="ECO:0000256" key="12">
    <source>
        <dbReference type="PIRSR" id="PIRSR000099-4"/>
    </source>
</evidence>
<evidence type="ECO:0000313" key="15">
    <source>
        <dbReference type="Proteomes" id="UP000255528"/>
    </source>
</evidence>
<dbReference type="InterPro" id="IPR022695">
    <property type="entry name" value="Histidinol_DH_monofunct"/>
</dbReference>
<feature type="active site" description="Proton acceptor" evidence="9">
    <location>
        <position position="321"/>
    </location>
</feature>
<evidence type="ECO:0000256" key="6">
    <source>
        <dbReference type="ARBA" id="ARBA00023002"/>
    </source>
</evidence>
<gene>
    <name evidence="14" type="primary">hpsN_1</name>
    <name evidence="14" type="ORF">NCTC12119_02765</name>
</gene>
<feature type="binding site" evidence="11">
    <location>
        <position position="413"/>
    </location>
    <ligand>
        <name>substrate</name>
    </ligand>
</feature>
<reference evidence="14 15" key="1">
    <citation type="submission" date="2018-06" db="EMBL/GenBank/DDBJ databases">
        <authorList>
            <consortium name="Pathogen Informatics"/>
            <person name="Doyle S."/>
        </authorList>
    </citation>
    <scope>NUCLEOTIDE SEQUENCE [LARGE SCALE GENOMIC DNA]</scope>
    <source>
        <strain evidence="14 15">NCTC12119</strain>
    </source>
</reference>
<comment type="pathway">
    <text evidence="8">Amino-acid biosynthesis; L-histidine biosynthesis; L-histidine from 5-phospho-alpha-D-ribose 1-diphosphate: step 9/9.</text>
</comment>
<dbReference type="EC" id="1.1.1.23" evidence="3 8"/>
<evidence type="ECO:0000256" key="7">
    <source>
        <dbReference type="ARBA" id="ARBA00049489"/>
    </source>
</evidence>
<feature type="binding site" evidence="12">
    <location>
        <position position="413"/>
    </location>
    <ligand>
        <name>Zn(2+)</name>
        <dbReference type="ChEBI" id="CHEBI:29105"/>
    </ligand>
</feature>
<dbReference type="Gene3D" id="3.40.50.1980">
    <property type="entry name" value="Nitrogenase molybdenum iron protein domain"/>
    <property type="match status" value="2"/>
</dbReference>
<comment type="catalytic activity">
    <reaction evidence="7 8">
        <text>L-histidinol + 2 NAD(+) + H2O = L-histidine + 2 NADH + 3 H(+)</text>
        <dbReference type="Rhea" id="RHEA:20641"/>
        <dbReference type="ChEBI" id="CHEBI:15377"/>
        <dbReference type="ChEBI" id="CHEBI:15378"/>
        <dbReference type="ChEBI" id="CHEBI:57540"/>
        <dbReference type="ChEBI" id="CHEBI:57595"/>
        <dbReference type="ChEBI" id="CHEBI:57699"/>
        <dbReference type="ChEBI" id="CHEBI:57945"/>
        <dbReference type="EC" id="1.1.1.23"/>
    </reaction>
</comment>
<keyword evidence="8 10" id="KW-0520">NAD</keyword>
<accession>A0A381CB57</accession>
<feature type="binding site" evidence="10">
    <location>
        <position position="126"/>
    </location>
    <ligand>
        <name>NAD(+)</name>
        <dbReference type="ChEBI" id="CHEBI:57540"/>
    </ligand>
</feature>
<evidence type="ECO:0000256" key="4">
    <source>
        <dbReference type="ARBA" id="ARBA00022723"/>
    </source>
</evidence>
<evidence type="ECO:0000256" key="3">
    <source>
        <dbReference type="ARBA" id="ARBA00012965"/>
    </source>
</evidence>
<evidence type="ECO:0000256" key="13">
    <source>
        <dbReference type="RuleBase" id="RU004175"/>
    </source>
</evidence>
<feature type="binding site" evidence="12">
    <location>
        <position position="255"/>
    </location>
    <ligand>
        <name>Zn(2+)</name>
        <dbReference type="ChEBI" id="CHEBI:29105"/>
    </ligand>
</feature>
<keyword evidence="6 8" id="KW-0560">Oxidoreductase</keyword>
<evidence type="ECO:0000256" key="11">
    <source>
        <dbReference type="PIRSR" id="PIRSR000099-3"/>
    </source>
</evidence>
<dbReference type="GO" id="GO:0005829">
    <property type="term" value="C:cytosol"/>
    <property type="evidence" value="ECO:0007669"/>
    <property type="project" value="TreeGrafter"/>
</dbReference>
<dbReference type="Proteomes" id="UP000255528">
    <property type="component" value="Unassembled WGS sequence"/>
</dbReference>
<evidence type="ECO:0000256" key="9">
    <source>
        <dbReference type="PIRSR" id="PIRSR000099-1"/>
    </source>
</evidence>
<dbReference type="InterPro" id="IPR012131">
    <property type="entry name" value="Hstdl_DH"/>
</dbReference>
<feature type="binding site" evidence="10">
    <location>
        <position position="207"/>
    </location>
    <ligand>
        <name>NAD(+)</name>
        <dbReference type="ChEBI" id="CHEBI:57540"/>
    </ligand>
</feature>
<comment type="similarity">
    <text evidence="2 8 13">Belongs to the histidinol dehydrogenase family.</text>
</comment>
<dbReference type="UniPathway" id="UPA00031">
    <property type="reaction ID" value="UER00014"/>
</dbReference>
<feature type="binding site" evidence="11">
    <location>
        <position position="354"/>
    </location>
    <ligand>
        <name>substrate</name>
    </ligand>
</feature>
<name>A0A381CB57_9ENTR</name>